<evidence type="ECO:0000313" key="5">
    <source>
        <dbReference type="EMBL" id="KAK9096048.1"/>
    </source>
</evidence>
<feature type="compositionally biased region" description="Polar residues" evidence="4">
    <location>
        <begin position="89"/>
        <end position="107"/>
    </location>
</feature>
<feature type="compositionally biased region" description="Polar residues" evidence="4">
    <location>
        <begin position="359"/>
        <end position="368"/>
    </location>
</feature>
<feature type="region of interest" description="Disordered" evidence="4">
    <location>
        <begin position="297"/>
        <end position="326"/>
    </location>
</feature>
<evidence type="ECO:0000256" key="4">
    <source>
        <dbReference type="SAM" id="MobiDB-lite"/>
    </source>
</evidence>
<dbReference type="GO" id="GO:0016020">
    <property type="term" value="C:membrane"/>
    <property type="evidence" value="ECO:0007669"/>
    <property type="project" value="TreeGrafter"/>
</dbReference>
<dbReference type="Proteomes" id="UP001417504">
    <property type="component" value="Unassembled WGS sequence"/>
</dbReference>
<dbReference type="GO" id="GO:0072380">
    <property type="term" value="C:TRC complex"/>
    <property type="evidence" value="ECO:0007669"/>
    <property type="project" value="TreeGrafter"/>
</dbReference>
<organism evidence="5 6">
    <name type="scientific">Stephania japonica</name>
    <dbReference type="NCBI Taxonomy" id="461633"/>
    <lineage>
        <taxon>Eukaryota</taxon>
        <taxon>Viridiplantae</taxon>
        <taxon>Streptophyta</taxon>
        <taxon>Embryophyta</taxon>
        <taxon>Tracheophyta</taxon>
        <taxon>Spermatophyta</taxon>
        <taxon>Magnoliopsida</taxon>
        <taxon>Ranunculales</taxon>
        <taxon>Menispermaceae</taxon>
        <taxon>Menispermoideae</taxon>
        <taxon>Cissampelideae</taxon>
        <taxon>Stephania</taxon>
    </lineage>
</organism>
<evidence type="ECO:0000256" key="1">
    <source>
        <dbReference type="ARBA" id="ARBA00022737"/>
    </source>
</evidence>
<dbReference type="SMART" id="SM00028">
    <property type="entry name" value="TPR"/>
    <property type="match status" value="3"/>
</dbReference>
<dbReference type="EMBL" id="JBBNAE010000009">
    <property type="protein sequence ID" value="KAK9096048.1"/>
    <property type="molecule type" value="Genomic_DNA"/>
</dbReference>
<dbReference type="PANTHER" id="PTHR45831">
    <property type="entry name" value="LD24721P"/>
    <property type="match status" value="1"/>
</dbReference>
<keyword evidence="1" id="KW-0677">Repeat</keyword>
<proteinExistence type="predicted"/>
<accession>A0AAP0ESU4</accession>
<dbReference type="GO" id="GO:0060090">
    <property type="term" value="F:molecular adaptor activity"/>
    <property type="evidence" value="ECO:0007669"/>
    <property type="project" value="TreeGrafter"/>
</dbReference>
<keyword evidence="2 3" id="KW-0802">TPR repeat</keyword>
<dbReference type="PANTHER" id="PTHR45831:SF2">
    <property type="entry name" value="LD24721P"/>
    <property type="match status" value="1"/>
</dbReference>
<keyword evidence="6" id="KW-1185">Reference proteome</keyword>
<name>A0AAP0ESU4_9MAGN</name>
<dbReference type="AlphaFoldDB" id="A0AAP0ESU4"/>
<comment type="caution">
    <text evidence="5">The sequence shown here is derived from an EMBL/GenBank/DDBJ whole genome shotgun (WGS) entry which is preliminary data.</text>
</comment>
<reference evidence="5 6" key="1">
    <citation type="submission" date="2024-01" db="EMBL/GenBank/DDBJ databases">
        <title>Genome assemblies of Stephania.</title>
        <authorList>
            <person name="Yang L."/>
        </authorList>
    </citation>
    <scope>NUCLEOTIDE SEQUENCE [LARGE SCALE GENOMIC DNA]</scope>
    <source>
        <strain evidence="5">QJT</strain>
        <tissue evidence="5">Leaf</tissue>
    </source>
</reference>
<dbReference type="InterPro" id="IPR011990">
    <property type="entry name" value="TPR-like_helical_dom_sf"/>
</dbReference>
<dbReference type="GO" id="GO:0006620">
    <property type="term" value="P:post-translational protein targeting to endoplasmic reticulum membrane"/>
    <property type="evidence" value="ECO:0007669"/>
    <property type="project" value="TreeGrafter"/>
</dbReference>
<gene>
    <name evidence="5" type="ORF">Sjap_021545</name>
</gene>
<protein>
    <recommendedName>
        <fullName evidence="7">Small glutamine-rich tetratricopeptide repeat-containing protein</fullName>
    </recommendedName>
</protein>
<dbReference type="FunFam" id="1.25.40.10:FF:000330">
    <property type="entry name" value="Tetratricopeptide repeat (TPR)-like superfamily protein"/>
    <property type="match status" value="1"/>
</dbReference>
<dbReference type="PROSITE" id="PS50005">
    <property type="entry name" value="TPR"/>
    <property type="match status" value="1"/>
</dbReference>
<feature type="compositionally biased region" description="Polar residues" evidence="4">
    <location>
        <begin position="411"/>
        <end position="423"/>
    </location>
</feature>
<evidence type="ECO:0000256" key="2">
    <source>
        <dbReference type="ARBA" id="ARBA00022803"/>
    </source>
</evidence>
<feature type="region of interest" description="Disordered" evidence="4">
    <location>
        <begin position="78"/>
        <end position="113"/>
    </location>
</feature>
<dbReference type="Gene3D" id="1.20.5.420">
    <property type="entry name" value="Immunoglobulin FC, subunit C"/>
    <property type="match status" value="1"/>
</dbReference>
<evidence type="ECO:0008006" key="7">
    <source>
        <dbReference type="Google" id="ProtNLM"/>
    </source>
</evidence>
<dbReference type="Gene3D" id="1.25.40.10">
    <property type="entry name" value="Tetratricopeptide repeat domain"/>
    <property type="match status" value="1"/>
</dbReference>
<feature type="region of interest" description="Disordered" evidence="4">
    <location>
        <begin position="401"/>
        <end position="423"/>
    </location>
</feature>
<feature type="region of interest" description="Disordered" evidence="4">
    <location>
        <begin position="351"/>
        <end position="381"/>
    </location>
</feature>
<sequence length="423" mass="46615">MAKLSTDSALSRRIVLAFLDFLRSVEPSPGADLEGLDVAKECLEDVFKLNQSSIDDRVDPGLLIEFFSSLNEKYQHEHPDHVARYTDVPGTSTSSRNDRNASASQVENRVEEPHISGVSKDELFGQFFGALDKIQFFKTTADGNEDQGQLDKATRCFHEAVLELERSGCQTINSANLAETFKSQGNKAMQSKLYSDAIELYTYAIALCEKNAVYYCNRAAAYTQIHMYAEAIRDSLKSIDIDPSYSKAYSRLGLAYYAQGNYRDAIDKGFMKALQLDPSSDSIKENIQVAQQKIMEAQRDADQNPRSTEANGQSSGGSSNRSAPPLFTSFLNGSALPNDFSNIFMNMASNAYQGHHPNDSSQNGSDSGRSNEPEIRVGGNINLNLEDMPEELMGSWRSVMGMFSGPHHHQNSGGDSDRGSTPN</sequence>
<dbReference type="InterPro" id="IPR019734">
    <property type="entry name" value="TPR_rpt"/>
</dbReference>
<evidence type="ECO:0000256" key="3">
    <source>
        <dbReference type="PROSITE-ProRule" id="PRU00339"/>
    </source>
</evidence>
<dbReference type="InterPro" id="IPR047150">
    <property type="entry name" value="SGT"/>
</dbReference>
<dbReference type="SUPFAM" id="SSF48452">
    <property type="entry name" value="TPR-like"/>
    <property type="match status" value="1"/>
</dbReference>
<evidence type="ECO:0000313" key="6">
    <source>
        <dbReference type="Proteomes" id="UP001417504"/>
    </source>
</evidence>
<feature type="repeat" description="TPR" evidence="3">
    <location>
        <begin position="246"/>
        <end position="280"/>
    </location>
</feature>